<reference evidence="2 3" key="1">
    <citation type="submission" date="2020-09" db="EMBL/GenBank/DDBJ databases">
        <authorList>
            <person name="Ashkenazy H."/>
        </authorList>
    </citation>
    <scope>NUCLEOTIDE SEQUENCE [LARGE SCALE GENOMIC DNA]</scope>
    <source>
        <strain evidence="3">cv. Cdm-0</strain>
    </source>
</reference>
<dbReference type="Proteomes" id="UP000516314">
    <property type="component" value="Chromosome 1"/>
</dbReference>
<dbReference type="AlphaFoldDB" id="A0A7G2E8H6"/>
<gene>
    <name evidence="2" type="ORF">AT9943_LOCUS5863</name>
</gene>
<evidence type="ECO:0000313" key="3">
    <source>
        <dbReference type="Proteomes" id="UP000516314"/>
    </source>
</evidence>
<dbReference type="EMBL" id="LR881466">
    <property type="protein sequence ID" value="CAD5317591.1"/>
    <property type="molecule type" value="Genomic_DNA"/>
</dbReference>
<feature type="domain" description="FBD" evidence="1">
    <location>
        <begin position="1"/>
        <end position="37"/>
    </location>
</feature>
<protein>
    <submittedName>
        <fullName evidence="2">(thale cress) hypothetical protein</fullName>
    </submittedName>
</protein>
<evidence type="ECO:0000313" key="2">
    <source>
        <dbReference type="EMBL" id="CAD5317591.1"/>
    </source>
</evidence>
<organism evidence="2 3">
    <name type="scientific">Arabidopsis thaliana</name>
    <name type="common">Mouse-ear cress</name>
    <dbReference type="NCBI Taxonomy" id="3702"/>
    <lineage>
        <taxon>Eukaryota</taxon>
        <taxon>Viridiplantae</taxon>
        <taxon>Streptophyta</taxon>
        <taxon>Embryophyta</taxon>
        <taxon>Tracheophyta</taxon>
        <taxon>Spermatophyta</taxon>
        <taxon>Magnoliopsida</taxon>
        <taxon>eudicotyledons</taxon>
        <taxon>Gunneridae</taxon>
        <taxon>Pentapetalae</taxon>
        <taxon>rosids</taxon>
        <taxon>malvids</taxon>
        <taxon>Brassicales</taxon>
        <taxon>Brassicaceae</taxon>
        <taxon>Camelineae</taxon>
        <taxon>Arabidopsis</taxon>
    </lineage>
</organism>
<proteinExistence type="predicted"/>
<name>A0A7G2E8H6_ARATH</name>
<dbReference type="Pfam" id="PF08387">
    <property type="entry name" value="FBD"/>
    <property type="match status" value="1"/>
</dbReference>
<dbReference type="InterPro" id="IPR006566">
    <property type="entry name" value="FBD"/>
</dbReference>
<evidence type="ECO:0000259" key="1">
    <source>
        <dbReference type="Pfam" id="PF08387"/>
    </source>
</evidence>
<accession>A0A7G2E8H6</accession>
<sequence>MPKCLLTSLKFVTIYSTDMISSSVENQVETELVKYILGMQQFSRSLLFDSFYGQKKTGFNLASKSLRFQSFLLLVKSLFIRRFFELAVRIKHKCKRYAS</sequence>